<feature type="compositionally biased region" description="Polar residues" evidence="7">
    <location>
        <begin position="508"/>
        <end position="518"/>
    </location>
</feature>
<gene>
    <name evidence="9" type="ordered locus">MTR_3g103460</name>
    <name evidence="10" type="ORF">MtrunA17_Chr3g0135161</name>
</gene>
<evidence type="ECO:0000313" key="11">
    <source>
        <dbReference type="EnsemblPlants" id="KEH35850"/>
    </source>
</evidence>
<dbReference type="SMART" id="SM00380">
    <property type="entry name" value="AP2"/>
    <property type="match status" value="2"/>
</dbReference>
<keyword evidence="12" id="KW-1185">Reference proteome</keyword>
<keyword evidence="4" id="KW-0238">DNA-binding</keyword>
<dbReference type="SUPFAM" id="SSF54171">
    <property type="entry name" value="DNA-binding domain"/>
    <property type="match status" value="2"/>
</dbReference>
<dbReference type="AlphaFoldDB" id="A0A072VCJ1"/>
<reference evidence="10" key="5">
    <citation type="journal article" date="2018" name="Nat. Plants">
        <title>Whole-genome landscape of Medicago truncatula symbiotic genes.</title>
        <authorList>
            <person name="Pecrix Y."/>
            <person name="Gamas P."/>
            <person name="Carrere S."/>
        </authorList>
    </citation>
    <scope>NUCLEOTIDE SEQUENCE</scope>
    <source>
        <tissue evidence="10">Leaves</tissue>
    </source>
</reference>
<dbReference type="PANTHER" id="PTHR32467">
    <property type="entry name" value="AP2-LIKE ETHYLENE-RESPONSIVE TRANSCRIPTION FACTOR"/>
    <property type="match status" value="1"/>
</dbReference>
<dbReference type="HOGENOM" id="CLU_013549_4_0_1"/>
<evidence type="ECO:0000313" key="9">
    <source>
        <dbReference type="EMBL" id="KEH35850.1"/>
    </source>
</evidence>
<evidence type="ECO:0000256" key="6">
    <source>
        <dbReference type="ARBA" id="ARBA00023242"/>
    </source>
</evidence>
<dbReference type="InterPro" id="IPR001471">
    <property type="entry name" value="AP2/ERF_dom"/>
</dbReference>
<dbReference type="GO" id="GO:0005634">
    <property type="term" value="C:nucleus"/>
    <property type="evidence" value="ECO:0007669"/>
    <property type="project" value="UniProtKB-SubCell"/>
</dbReference>
<reference evidence="9 12" key="1">
    <citation type="journal article" date="2011" name="Nature">
        <title>The Medicago genome provides insight into the evolution of rhizobial symbioses.</title>
        <authorList>
            <person name="Young N.D."/>
            <person name="Debelle F."/>
            <person name="Oldroyd G.E."/>
            <person name="Geurts R."/>
            <person name="Cannon S.B."/>
            <person name="Udvardi M.K."/>
            <person name="Benedito V.A."/>
            <person name="Mayer K.F."/>
            <person name="Gouzy J."/>
            <person name="Schoof H."/>
            <person name="Van de Peer Y."/>
            <person name="Proost S."/>
            <person name="Cook D.R."/>
            <person name="Meyers B.C."/>
            <person name="Spannagl M."/>
            <person name="Cheung F."/>
            <person name="De Mita S."/>
            <person name="Krishnakumar V."/>
            <person name="Gundlach H."/>
            <person name="Zhou S."/>
            <person name="Mudge J."/>
            <person name="Bharti A.K."/>
            <person name="Murray J.D."/>
            <person name="Naoumkina M.A."/>
            <person name="Rosen B."/>
            <person name="Silverstein K.A."/>
            <person name="Tang H."/>
            <person name="Rombauts S."/>
            <person name="Zhao P.X."/>
            <person name="Zhou P."/>
            <person name="Barbe V."/>
            <person name="Bardou P."/>
            <person name="Bechner M."/>
            <person name="Bellec A."/>
            <person name="Berger A."/>
            <person name="Berges H."/>
            <person name="Bidwell S."/>
            <person name="Bisseling T."/>
            <person name="Choisne N."/>
            <person name="Couloux A."/>
            <person name="Denny R."/>
            <person name="Deshpande S."/>
            <person name="Dai X."/>
            <person name="Doyle J.J."/>
            <person name="Dudez A.M."/>
            <person name="Farmer A.D."/>
            <person name="Fouteau S."/>
            <person name="Franken C."/>
            <person name="Gibelin C."/>
            <person name="Gish J."/>
            <person name="Goldstein S."/>
            <person name="Gonzalez A.J."/>
            <person name="Green P.J."/>
            <person name="Hallab A."/>
            <person name="Hartog M."/>
            <person name="Hua A."/>
            <person name="Humphray S.J."/>
            <person name="Jeong D.H."/>
            <person name="Jing Y."/>
            <person name="Jocker A."/>
            <person name="Kenton S.M."/>
            <person name="Kim D.J."/>
            <person name="Klee K."/>
            <person name="Lai H."/>
            <person name="Lang C."/>
            <person name="Lin S."/>
            <person name="Macmil S.L."/>
            <person name="Magdelenat G."/>
            <person name="Matthews L."/>
            <person name="McCorrison J."/>
            <person name="Monaghan E.L."/>
            <person name="Mun J.H."/>
            <person name="Najar F.Z."/>
            <person name="Nicholson C."/>
            <person name="Noirot C."/>
            <person name="O'Bleness M."/>
            <person name="Paule C.R."/>
            <person name="Poulain J."/>
            <person name="Prion F."/>
            <person name="Qin B."/>
            <person name="Qu C."/>
            <person name="Retzel E.F."/>
            <person name="Riddle C."/>
            <person name="Sallet E."/>
            <person name="Samain S."/>
            <person name="Samson N."/>
            <person name="Sanders I."/>
            <person name="Saurat O."/>
            <person name="Scarpelli C."/>
            <person name="Schiex T."/>
            <person name="Segurens B."/>
            <person name="Severin A.J."/>
            <person name="Sherrier D.J."/>
            <person name="Shi R."/>
            <person name="Sims S."/>
            <person name="Singer S.R."/>
            <person name="Sinharoy S."/>
            <person name="Sterck L."/>
            <person name="Viollet A."/>
            <person name="Wang B.B."/>
            <person name="Wang K."/>
            <person name="Wang M."/>
            <person name="Wang X."/>
            <person name="Warfsmann J."/>
            <person name="Weissenbach J."/>
            <person name="White D.D."/>
            <person name="White J.D."/>
            <person name="Wiley G.B."/>
            <person name="Wincker P."/>
            <person name="Xing Y."/>
            <person name="Yang L."/>
            <person name="Yao Z."/>
            <person name="Ying F."/>
            <person name="Zhai J."/>
            <person name="Zhou L."/>
            <person name="Zuber A."/>
            <person name="Denarie J."/>
            <person name="Dixon R.A."/>
            <person name="May G.D."/>
            <person name="Schwartz D.C."/>
            <person name="Rogers J."/>
            <person name="Quetier F."/>
            <person name="Town C.D."/>
            <person name="Roe B.A."/>
        </authorList>
    </citation>
    <scope>NUCLEOTIDE SEQUENCE [LARGE SCALE GENOMIC DNA]</scope>
    <source>
        <strain evidence="9">A17</strain>
        <strain evidence="11 12">cv. Jemalong A17</strain>
    </source>
</reference>
<dbReference type="CDD" id="cd00018">
    <property type="entry name" value="AP2"/>
    <property type="match status" value="2"/>
</dbReference>
<evidence type="ECO:0000256" key="7">
    <source>
        <dbReference type="SAM" id="MobiDB-lite"/>
    </source>
</evidence>
<reference evidence="11" key="3">
    <citation type="submission" date="2015-04" db="UniProtKB">
        <authorList>
            <consortium name="EnsemblPlants"/>
        </authorList>
    </citation>
    <scope>IDENTIFICATION</scope>
    <source>
        <strain evidence="11">cv. Jemalong A17</strain>
    </source>
</reference>
<dbReference type="EnsemblPlants" id="KEH35850">
    <property type="protein sequence ID" value="KEH35850"/>
    <property type="gene ID" value="MTR_3g103460"/>
</dbReference>
<dbReference type="InterPro" id="IPR016177">
    <property type="entry name" value="DNA-bd_dom_sf"/>
</dbReference>
<feature type="compositionally biased region" description="Low complexity" evidence="7">
    <location>
        <begin position="255"/>
        <end position="265"/>
    </location>
</feature>
<evidence type="ECO:0000256" key="1">
    <source>
        <dbReference type="ARBA" id="ARBA00004123"/>
    </source>
</evidence>
<keyword evidence="2" id="KW-0677">Repeat</keyword>
<dbReference type="PANTHER" id="PTHR32467:SF157">
    <property type="entry name" value="AP2-LIKE ETHYLENE-RESPONSIVE TRANSCRIPTION FACTOR CRL5"/>
    <property type="match status" value="1"/>
</dbReference>
<reference evidence="13" key="4">
    <citation type="journal article" date="2018" name="Nat. Plants">
        <title>Whole-genome landscape of Medicago truncatula symbiotic genes.</title>
        <authorList>
            <person name="Pecrix Y."/>
            <person name="Staton S.E."/>
            <person name="Sallet E."/>
            <person name="Lelandais-Briere C."/>
            <person name="Moreau S."/>
            <person name="Carrere S."/>
            <person name="Blein T."/>
            <person name="Jardinaud M.F."/>
            <person name="Latrasse D."/>
            <person name="Zouine M."/>
            <person name="Zahm M."/>
            <person name="Kreplak J."/>
            <person name="Mayjonade B."/>
            <person name="Satge C."/>
            <person name="Perez M."/>
            <person name="Cauet S."/>
            <person name="Marande W."/>
            <person name="Chantry-Darmon C."/>
            <person name="Lopez-Roques C."/>
            <person name="Bouchez O."/>
            <person name="Berard A."/>
            <person name="Debelle F."/>
            <person name="Munos S."/>
            <person name="Bendahmane A."/>
            <person name="Berges H."/>
            <person name="Niebel A."/>
            <person name="Buitink J."/>
            <person name="Frugier F."/>
            <person name="Benhamed M."/>
            <person name="Crespi M."/>
            <person name="Gouzy J."/>
            <person name="Gamas P."/>
        </authorList>
    </citation>
    <scope>NUCLEOTIDE SEQUENCE [LARGE SCALE GENOMIC DNA]</scope>
    <source>
        <strain evidence="13">cv. Jemalong A17</strain>
    </source>
</reference>
<dbReference type="Proteomes" id="UP000002051">
    <property type="component" value="Chromosome 3"/>
</dbReference>
<dbReference type="PRINTS" id="PR00367">
    <property type="entry name" value="ETHRSPELEMNT"/>
</dbReference>
<protein>
    <submittedName>
        <fullName evidence="9">AP2-like ethylene-responsive transcription factor</fullName>
    </submittedName>
    <submittedName>
        <fullName evidence="10">Putative transcription factor AP2-EREBP family</fullName>
    </submittedName>
</protein>
<feature type="region of interest" description="Disordered" evidence="7">
    <location>
        <begin position="255"/>
        <end position="283"/>
    </location>
</feature>
<keyword evidence="3" id="KW-0805">Transcription regulation</keyword>
<dbReference type="Proteomes" id="UP000265566">
    <property type="component" value="Chromosome 3"/>
</dbReference>
<comment type="subcellular location">
    <subcellularLocation>
        <location evidence="1">Nucleus</location>
    </subcellularLocation>
</comment>
<dbReference type="PROSITE" id="PS51032">
    <property type="entry name" value="AP2_ERF"/>
    <property type="match status" value="2"/>
</dbReference>
<sequence>MKSMNDSSNSDDRNNNHNNNWLGFSLSPHISTSSSPHHHYQHTQTSSVSNTVPTSFYFSPSHFTNSTICYGVPENGNNFHSPNLTVMPIKSDGSLCIMEALGRSQSQVMVPSSSPKLEDFLGGATMGSDEYGSHESEAMALSLDSIYYNNQQNADPHQANRDHSLDLLSESFRQQTSHPYYAALGFHGLFQAPLEVESKENINHVDVSTSQMPQNWYPASQALEQQMGNHNGGVGVGGSSTVVGSVESGELQSLSLSMSPGSQSSCVTVPRQISPTGTESVTMEAKKRGAAKLGQKQPIHRKSIDTFGQRTSQYRGVTRHRWTGRYEAHLWDNSCKKEGQTRKGRQGGYDMEEKAARAYDQAALKYWGPSTHINFPLENYHTQLEEMKNMTRQEYVAHLRRKSSGFSRGASMYRGVTRHHQHGRWQARIGRVAGNKDLYLGTFSTQEEAAEAYDVAAIKFRGANAVTNFDISKYDVERIMASNTLLSGQHARRIKDKDPQTEVHEYNHSTNVSSQTNGEAAEAQKDNENNDSKWKMVLQQQQSNSCDQKIIVNSDGSYKNSDYSMSLQDLVGINSVGLDDSTKIGTHFSNPSSLVTSLSSSREASPDKTAPSLLFPKPSMESKIATNVAVSSWFPTQMRPASSINFSHFPVFAAWNET</sequence>
<name>A0A072VCJ1_MEDTR</name>
<proteinExistence type="predicted"/>
<accession>A0A072VCJ1</accession>
<dbReference type="FunFam" id="3.30.730.10:FF:000003">
    <property type="entry name" value="AP2-like ethylene-responsive transcription factor ANT"/>
    <property type="match status" value="1"/>
</dbReference>
<keyword evidence="5" id="KW-0804">Transcription</keyword>
<evidence type="ECO:0000256" key="3">
    <source>
        <dbReference type="ARBA" id="ARBA00023015"/>
    </source>
</evidence>
<evidence type="ECO:0000259" key="8">
    <source>
        <dbReference type="PROSITE" id="PS51032"/>
    </source>
</evidence>
<evidence type="ECO:0000313" key="10">
    <source>
        <dbReference type="EMBL" id="RHN70402.1"/>
    </source>
</evidence>
<evidence type="ECO:0000313" key="13">
    <source>
        <dbReference type="Proteomes" id="UP000265566"/>
    </source>
</evidence>
<dbReference type="STRING" id="3880.A0A072VCJ1"/>
<dbReference type="EMBL" id="PSQE01000003">
    <property type="protein sequence ID" value="RHN70402.1"/>
    <property type="molecule type" value="Genomic_DNA"/>
</dbReference>
<feature type="compositionally biased region" description="Polar residues" evidence="7">
    <location>
        <begin position="271"/>
        <end position="281"/>
    </location>
</feature>
<feature type="domain" description="AP2/ERF" evidence="8">
    <location>
        <begin position="313"/>
        <end position="376"/>
    </location>
</feature>
<feature type="domain" description="AP2/ERF" evidence="8">
    <location>
        <begin position="412"/>
        <end position="470"/>
    </location>
</feature>
<evidence type="ECO:0000256" key="4">
    <source>
        <dbReference type="ARBA" id="ARBA00023125"/>
    </source>
</evidence>
<feature type="region of interest" description="Disordered" evidence="7">
    <location>
        <begin position="508"/>
        <end position="528"/>
    </location>
</feature>
<reference evidence="9 12" key="2">
    <citation type="journal article" date="2014" name="BMC Genomics">
        <title>An improved genome release (version Mt4.0) for the model legume Medicago truncatula.</title>
        <authorList>
            <person name="Tang H."/>
            <person name="Krishnakumar V."/>
            <person name="Bidwell S."/>
            <person name="Rosen B."/>
            <person name="Chan A."/>
            <person name="Zhou S."/>
            <person name="Gentzbittel L."/>
            <person name="Childs K.L."/>
            <person name="Yandell M."/>
            <person name="Gundlach H."/>
            <person name="Mayer K.F."/>
            <person name="Schwartz D.C."/>
            <person name="Town C.D."/>
        </authorList>
    </citation>
    <scope>GENOME REANNOTATION</scope>
    <source>
        <strain evidence="9">A17</strain>
        <strain evidence="11 12">cv. Jemalong A17</strain>
    </source>
</reference>
<feature type="region of interest" description="Disordered" evidence="7">
    <location>
        <begin position="1"/>
        <end position="21"/>
    </location>
</feature>
<evidence type="ECO:0000313" key="12">
    <source>
        <dbReference type="Proteomes" id="UP000002051"/>
    </source>
</evidence>
<dbReference type="Pfam" id="PF00847">
    <property type="entry name" value="AP2"/>
    <property type="match status" value="2"/>
</dbReference>
<dbReference type="Gramene" id="rna18981">
    <property type="protein sequence ID" value="RHN70402.1"/>
    <property type="gene ID" value="gene18981"/>
</dbReference>
<dbReference type="GO" id="GO:0003677">
    <property type="term" value="F:DNA binding"/>
    <property type="evidence" value="ECO:0007669"/>
    <property type="project" value="UniProtKB-KW"/>
</dbReference>
<dbReference type="Gene3D" id="3.30.730.10">
    <property type="entry name" value="AP2/ERF domain"/>
    <property type="match status" value="2"/>
</dbReference>
<evidence type="ECO:0000256" key="2">
    <source>
        <dbReference type="ARBA" id="ARBA00022737"/>
    </source>
</evidence>
<dbReference type="ExpressionAtlas" id="A0A072VCJ1">
    <property type="expression patterns" value="differential"/>
</dbReference>
<organism evidence="9 12">
    <name type="scientific">Medicago truncatula</name>
    <name type="common">Barrel medic</name>
    <name type="synonym">Medicago tribuloides</name>
    <dbReference type="NCBI Taxonomy" id="3880"/>
    <lineage>
        <taxon>Eukaryota</taxon>
        <taxon>Viridiplantae</taxon>
        <taxon>Streptophyta</taxon>
        <taxon>Embryophyta</taxon>
        <taxon>Tracheophyta</taxon>
        <taxon>Spermatophyta</taxon>
        <taxon>Magnoliopsida</taxon>
        <taxon>eudicotyledons</taxon>
        <taxon>Gunneridae</taxon>
        <taxon>Pentapetalae</taxon>
        <taxon>rosids</taxon>
        <taxon>fabids</taxon>
        <taxon>Fabales</taxon>
        <taxon>Fabaceae</taxon>
        <taxon>Papilionoideae</taxon>
        <taxon>50 kb inversion clade</taxon>
        <taxon>NPAAA clade</taxon>
        <taxon>Hologalegina</taxon>
        <taxon>IRL clade</taxon>
        <taxon>Trifolieae</taxon>
        <taxon>Medicago</taxon>
    </lineage>
</organism>
<dbReference type="FunFam" id="3.30.730.10:FF:000002">
    <property type="entry name" value="AP2-like ethylene-responsive transcription factor"/>
    <property type="match status" value="1"/>
</dbReference>
<dbReference type="GO" id="GO:0003700">
    <property type="term" value="F:DNA-binding transcription factor activity"/>
    <property type="evidence" value="ECO:0007669"/>
    <property type="project" value="InterPro"/>
</dbReference>
<dbReference type="InterPro" id="IPR036955">
    <property type="entry name" value="AP2/ERF_dom_sf"/>
</dbReference>
<dbReference type="EMBL" id="CM001219">
    <property type="protein sequence ID" value="KEH35850.1"/>
    <property type="molecule type" value="Genomic_DNA"/>
</dbReference>
<keyword evidence="6" id="KW-0539">Nucleus</keyword>
<evidence type="ECO:0000256" key="5">
    <source>
        <dbReference type="ARBA" id="ARBA00023163"/>
    </source>
</evidence>